<comment type="subcellular location">
    <subcellularLocation>
        <location evidence="1">Secreted</location>
    </subcellularLocation>
</comment>
<dbReference type="InterPro" id="IPR021116">
    <property type="entry name" value="Calcitonin/adrenomedullin"/>
</dbReference>
<feature type="region of interest" description="Disordered" evidence="6">
    <location>
        <begin position="131"/>
        <end position="159"/>
    </location>
</feature>
<feature type="region of interest" description="Disordered" evidence="6">
    <location>
        <begin position="77"/>
        <end position="97"/>
    </location>
</feature>
<evidence type="ECO:0000256" key="4">
    <source>
        <dbReference type="ARBA" id="ARBA00022729"/>
    </source>
</evidence>
<dbReference type="GO" id="GO:0005576">
    <property type="term" value="C:extracellular region"/>
    <property type="evidence" value="ECO:0007669"/>
    <property type="project" value="UniProtKB-SubCell"/>
</dbReference>
<feature type="signal peptide" evidence="7">
    <location>
        <begin position="1"/>
        <end position="19"/>
    </location>
</feature>
<proteinExistence type="evidence at transcript level"/>
<evidence type="ECO:0000256" key="3">
    <source>
        <dbReference type="ARBA" id="ARBA00022525"/>
    </source>
</evidence>
<dbReference type="GO" id="GO:0005179">
    <property type="term" value="F:hormone activity"/>
    <property type="evidence" value="ECO:0007669"/>
    <property type="project" value="InterPro"/>
</dbReference>
<dbReference type="AlphaFoldDB" id="C8YMD0"/>
<feature type="compositionally biased region" description="Basic residues" evidence="6">
    <location>
        <begin position="144"/>
        <end position="159"/>
    </location>
</feature>
<evidence type="ECO:0000313" key="8">
    <source>
        <dbReference type="EMBL" id="ACV41903.1"/>
    </source>
</evidence>
<feature type="chain" id="PRO_5002994525" evidence="7">
    <location>
        <begin position="20"/>
        <end position="159"/>
    </location>
</feature>
<comment type="similarity">
    <text evidence="2">Belongs to the adrenomedullin family.</text>
</comment>
<dbReference type="EMBL" id="FJ647183">
    <property type="protein sequence ID" value="ACV41903.1"/>
    <property type="molecule type" value="mRNA"/>
</dbReference>
<organism evidence="8">
    <name type="scientific">Squalus acanthias</name>
    <name type="common">Spiny dogfish</name>
    <dbReference type="NCBI Taxonomy" id="7797"/>
    <lineage>
        <taxon>Eukaryota</taxon>
        <taxon>Metazoa</taxon>
        <taxon>Chordata</taxon>
        <taxon>Craniata</taxon>
        <taxon>Vertebrata</taxon>
        <taxon>Chondrichthyes</taxon>
        <taxon>Elasmobranchii</taxon>
        <taxon>Squalomorphii</taxon>
        <taxon>Squaliformes</taxon>
        <taxon>Squalidae</taxon>
        <taxon>Squalus</taxon>
    </lineage>
</organism>
<name>C8YMD0_SQUAC</name>
<evidence type="ECO:0000256" key="2">
    <source>
        <dbReference type="ARBA" id="ARBA00010575"/>
    </source>
</evidence>
<evidence type="ECO:0000256" key="5">
    <source>
        <dbReference type="ARBA" id="ARBA00023157"/>
    </source>
</evidence>
<evidence type="ECO:0000256" key="1">
    <source>
        <dbReference type="ARBA" id="ARBA00004613"/>
    </source>
</evidence>
<feature type="compositionally biased region" description="Basic residues" evidence="6">
    <location>
        <begin position="86"/>
        <end position="97"/>
    </location>
</feature>
<feature type="non-terminal residue" evidence="8">
    <location>
        <position position="159"/>
    </location>
</feature>
<sequence length="159" mass="17720">MTVMLVLVAVFYLLTGALGESQELASTNRTPPPSPALLLYLQKLRNSKVEVLESHAISATGSARDFLYVKSEDTEESINDSSAPHGRVKRHKHSSGHHLSRHGSWGCPLATCQTQNLANWLYLLAVNKGKDDTAPKNTGDPHSYGKRRRRRRTRSLYLL</sequence>
<keyword evidence="4 7" id="KW-0732">Signal</keyword>
<keyword evidence="5" id="KW-1015">Disulfide bond</keyword>
<reference evidence="8" key="1">
    <citation type="journal article" date="2009" name="Comp. Biochem. Physiol. B, Biochem. Mol. Biol.">
        <title>Cyclostome and chondrichthyan adrenomedullins reveal ancestral features of the adrenomedullin family.</title>
        <authorList>
            <person name="Wong M.K.S."/>
            <person name="Takei Y."/>
        </authorList>
    </citation>
    <scope>NUCLEOTIDE SEQUENCE</scope>
</reference>
<evidence type="ECO:0000256" key="6">
    <source>
        <dbReference type="SAM" id="MobiDB-lite"/>
    </source>
</evidence>
<protein>
    <submittedName>
        <fullName evidence="8">Adrenomedullin 5-like protein</fullName>
    </submittedName>
</protein>
<dbReference type="GO" id="GO:0003073">
    <property type="term" value="P:regulation of systemic arterial blood pressure"/>
    <property type="evidence" value="ECO:0007669"/>
    <property type="project" value="TreeGrafter"/>
</dbReference>
<accession>C8YMD0</accession>
<dbReference type="PANTHER" id="PTHR23414">
    <property type="entry name" value="ADRENOMEDULLIN, ADM"/>
    <property type="match status" value="1"/>
</dbReference>
<evidence type="ECO:0000256" key="7">
    <source>
        <dbReference type="SAM" id="SignalP"/>
    </source>
</evidence>
<dbReference type="Pfam" id="PF00214">
    <property type="entry name" value="Calc_CGRP_IAPP"/>
    <property type="match status" value="1"/>
</dbReference>
<keyword evidence="3" id="KW-0964">Secreted</keyword>
<dbReference type="GO" id="GO:0007189">
    <property type="term" value="P:adenylate cyclase-activating G protein-coupled receptor signaling pathway"/>
    <property type="evidence" value="ECO:0007669"/>
    <property type="project" value="TreeGrafter"/>
</dbReference>
<dbReference type="InterPro" id="IPR051665">
    <property type="entry name" value="Adrenomedullin-reg_peptide"/>
</dbReference>
<dbReference type="GO" id="GO:0010460">
    <property type="term" value="P:positive regulation of heart rate"/>
    <property type="evidence" value="ECO:0007669"/>
    <property type="project" value="TreeGrafter"/>
</dbReference>